<gene>
    <name evidence="3" type="ORF">CRM22_000073</name>
</gene>
<dbReference type="AlphaFoldDB" id="A0A4S2MGN5"/>
<reference evidence="3 4" key="1">
    <citation type="journal article" date="2019" name="BMC Genomics">
        <title>New insights from Opisthorchis felineus genome: update on genomics of the epidemiologically important liver flukes.</title>
        <authorList>
            <person name="Ershov N.I."/>
            <person name="Mordvinov V.A."/>
            <person name="Prokhortchouk E.B."/>
            <person name="Pakharukova M.Y."/>
            <person name="Gunbin K.V."/>
            <person name="Ustyantsev K."/>
            <person name="Genaev M.A."/>
            <person name="Blinov A.G."/>
            <person name="Mazur A."/>
            <person name="Boulygina E."/>
            <person name="Tsygankova S."/>
            <person name="Khrameeva E."/>
            <person name="Chekanov N."/>
            <person name="Fan G."/>
            <person name="Xiao A."/>
            <person name="Zhang H."/>
            <person name="Xu X."/>
            <person name="Yang H."/>
            <person name="Solovyev V."/>
            <person name="Lee S.M."/>
            <person name="Liu X."/>
            <person name="Afonnikov D.A."/>
            <person name="Skryabin K.G."/>
        </authorList>
    </citation>
    <scope>NUCLEOTIDE SEQUENCE [LARGE SCALE GENOMIC DNA]</scope>
    <source>
        <strain evidence="3">AK-0245</strain>
        <tissue evidence="3">Whole organism</tissue>
    </source>
</reference>
<evidence type="ECO:0000256" key="2">
    <source>
        <dbReference type="SAM" id="SignalP"/>
    </source>
</evidence>
<evidence type="ECO:0000313" key="3">
    <source>
        <dbReference type="EMBL" id="TGZ75986.1"/>
    </source>
</evidence>
<organism evidence="3 4">
    <name type="scientific">Opisthorchis felineus</name>
    <dbReference type="NCBI Taxonomy" id="147828"/>
    <lineage>
        <taxon>Eukaryota</taxon>
        <taxon>Metazoa</taxon>
        <taxon>Spiralia</taxon>
        <taxon>Lophotrochozoa</taxon>
        <taxon>Platyhelminthes</taxon>
        <taxon>Trematoda</taxon>
        <taxon>Digenea</taxon>
        <taxon>Opisthorchiida</taxon>
        <taxon>Opisthorchiata</taxon>
        <taxon>Opisthorchiidae</taxon>
        <taxon>Opisthorchis</taxon>
    </lineage>
</organism>
<feature type="chain" id="PRO_5021021192" evidence="2">
    <location>
        <begin position="20"/>
        <end position="201"/>
    </location>
</feature>
<keyword evidence="4" id="KW-1185">Reference proteome</keyword>
<feature type="compositionally biased region" description="Basic and acidic residues" evidence="1">
    <location>
        <begin position="47"/>
        <end position="76"/>
    </location>
</feature>
<proteinExistence type="predicted"/>
<keyword evidence="2" id="KW-0732">Signal</keyword>
<dbReference type="OrthoDB" id="10500955at2759"/>
<name>A0A4S2MGN5_OPIFE</name>
<dbReference type="Proteomes" id="UP000308267">
    <property type="component" value="Unassembled WGS sequence"/>
</dbReference>
<feature type="compositionally biased region" description="Polar residues" evidence="1">
    <location>
        <begin position="86"/>
        <end position="107"/>
    </location>
</feature>
<dbReference type="EMBL" id="SJOL01000087">
    <property type="protein sequence ID" value="TGZ75986.1"/>
    <property type="molecule type" value="Genomic_DNA"/>
</dbReference>
<evidence type="ECO:0000313" key="4">
    <source>
        <dbReference type="Proteomes" id="UP000308267"/>
    </source>
</evidence>
<comment type="caution">
    <text evidence="3">The sequence shown here is derived from an EMBL/GenBank/DDBJ whole genome shotgun (WGS) entry which is preliminary data.</text>
</comment>
<evidence type="ECO:0000256" key="1">
    <source>
        <dbReference type="SAM" id="MobiDB-lite"/>
    </source>
</evidence>
<feature type="region of interest" description="Disordered" evidence="1">
    <location>
        <begin position="41"/>
        <end position="107"/>
    </location>
</feature>
<accession>A0A4S2MGN5</accession>
<feature type="signal peptide" evidence="2">
    <location>
        <begin position="1"/>
        <end position="19"/>
    </location>
</feature>
<protein>
    <submittedName>
        <fullName evidence="3">Uncharacterized protein</fullName>
    </submittedName>
</protein>
<sequence>MHLSIVTILGGLLCSQVLGNPQLKLFEKGQTGLQSNKIIHSSNESLANRETDPSKSVDDSTNQEDKTTHENAEVPKTRSAKFYANSPEQNKSSTQNTNEADLQTPSMRKTRDILIRLGRRKPKFERHPKPEIPFDDPDVERLPECRCTYSDLKAMLNALRYAEYVLEDVMLHLGRTKKIQQLVSNLLKSMDHTFRGKSWPM</sequence>